<dbReference type="Pfam" id="PF04365">
    <property type="entry name" value="BrnT_toxin"/>
    <property type="match status" value="1"/>
</dbReference>
<dbReference type="Gene3D" id="3.10.450.530">
    <property type="entry name" value="Ribonuclease toxin, BrnT, of type II toxin-antitoxin system"/>
    <property type="match status" value="1"/>
</dbReference>
<protein>
    <recommendedName>
        <fullName evidence="3">BrnT family toxin</fullName>
    </recommendedName>
</protein>
<proteinExistence type="predicted"/>
<dbReference type="InterPro" id="IPR038573">
    <property type="entry name" value="BrnT_sf"/>
</dbReference>
<dbReference type="AlphaFoldDB" id="A0A327JV53"/>
<dbReference type="EMBL" id="NPEV01000001">
    <property type="protein sequence ID" value="RAI30117.1"/>
    <property type="molecule type" value="Genomic_DNA"/>
</dbReference>
<dbReference type="RefSeq" id="WP_111432370.1">
    <property type="nucleotide sequence ID" value="NZ_JACIGG010000001.1"/>
</dbReference>
<accession>A0A327JV53</accession>
<dbReference type="OrthoDB" id="839663at2"/>
<evidence type="ECO:0000313" key="1">
    <source>
        <dbReference type="EMBL" id="RAI30117.1"/>
    </source>
</evidence>
<gene>
    <name evidence="1" type="ORF">CH339_00875</name>
</gene>
<keyword evidence="2" id="KW-1185">Reference proteome</keyword>
<dbReference type="Proteomes" id="UP000249299">
    <property type="component" value="Unassembled WGS sequence"/>
</dbReference>
<evidence type="ECO:0008006" key="3">
    <source>
        <dbReference type="Google" id="ProtNLM"/>
    </source>
</evidence>
<comment type="caution">
    <text evidence="1">The sequence shown here is derived from an EMBL/GenBank/DDBJ whole genome shotgun (WGS) entry which is preliminary data.</text>
</comment>
<evidence type="ECO:0000313" key="2">
    <source>
        <dbReference type="Proteomes" id="UP000249299"/>
    </source>
</evidence>
<name>A0A327JV53_9HYPH</name>
<reference evidence="1 2" key="1">
    <citation type="submission" date="2017-07" db="EMBL/GenBank/DDBJ databases">
        <title>Draft Genome Sequences of Select Purple Nonsulfur Bacteria.</title>
        <authorList>
            <person name="Lasarre B."/>
            <person name="Mckinlay J.B."/>
        </authorList>
    </citation>
    <scope>NUCLEOTIDE SEQUENCE [LARGE SCALE GENOMIC DNA]</scope>
    <source>
        <strain evidence="1 2">DSM 11290</strain>
    </source>
</reference>
<organism evidence="1 2">
    <name type="scientific">Rhodobium orientis</name>
    <dbReference type="NCBI Taxonomy" id="34017"/>
    <lineage>
        <taxon>Bacteria</taxon>
        <taxon>Pseudomonadati</taxon>
        <taxon>Pseudomonadota</taxon>
        <taxon>Alphaproteobacteria</taxon>
        <taxon>Hyphomicrobiales</taxon>
        <taxon>Rhodobiaceae</taxon>
        <taxon>Rhodobium</taxon>
    </lineage>
</organism>
<dbReference type="InterPro" id="IPR007460">
    <property type="entry name" value="BrnT_toxin"/>
</dbReference>
<sequence>MRFLESQEFPEFEWNERKSESNLEKHGFDFDDAISVFEQPHLVDPCDFPDEERLLAIGLLEGVEIAVIYTIRNQNCRVISARRARKNERRAYHQAIRWLEGEGQDRLGTGQKPDR</sequence>